<sequence>MPLSRYHSDQAHPKRMTPLYYLYCRYGILLDCLFFLNKSPLCFMLLLFLQIIEKYCIFAIKFCNYIYNCFIPFQVQIGKQ</sequence>
<evidence type="ECO:0000313" key="2">
    <source>
        <dbReference type="EMBL" id="OCT78765.1"/>
    </source>
</evidence>
<evidence type="ECO:0000313" key="3">
    <source>
        <dbReference type="Proteomes" id="UP000694892"/>
    </source>
</evidence>
<feature type="transmembrane region" description="Helical" evidence="1">
    <location>
        <begin position="43"/>
        <end position="67"/>
    </location>
</feature>
<organism evidence="2 3">
    <name type="scientific">Xenopus laevis</name>
    <name type="common">African clawed frog</name>
    <dbReference type="NCBI Taxonomy" id="8355"/>
    <lineage>
        <taxon>Eukaryota</taxon>
        <taxon>Metazoa</taxon>
        <taxon>Chordata</taxon>
        <taxon>Craniata</taxon>
        <taxon>Vertebrata</taxon>
        <taxon>Euteleostomi</taxon>
        <taxon>Amphibia</taxon>
        <taxon>Batrachia</taxon>
        <taxon>Anura</taxon>
        <taxon>Pipoidea</taxon>
        <taxon>Pipidae</taxon>
        <taxon>Xenopodinae</taxon>
        <taxon>Xenopus</taxon>
        <taxon>Xenopus</taxon>
    </lineage>
</organism>
<protein>
    <submittedName>
        <fullName evidence="2">Uncharacterized protein</fullName>
    </submittedName>
</protein>
<gene>
    <name evidence="2" type="ORF">XELAEV_18029855mg</name>
</gene>
<reference evidence="3" key="1">
    <citation type="journal article" date="2016" name="Nature">
        <title>Genome evolution in the allotetraploid frog Xenopus laevis.</title>
        <authorList>
            <person name="Session A.M."/>
            <person name="Uno Y."/>
            <person name="Kwon T."/>
            <person name="Chapman J.A."/>
            <person name="Toyoda A."/>
            <person name="Takahashi S."/>
            <person name="Fukui A."/>
            <person name="Hikosaka A."/>
            <person name="Suzuki A."/>
            <person name="Kondo M."/>
            <person name="van Heeringen S.J."/>
            <person name="Quigley I."/>
            <person name="Heinz S."/>
            <person name="Ogino H."/>
            <person name="Ochi H."/>
            <person name="Hellsten U."/>
            <person name="Lyons J.B."/>
            <person name="Simakov O."/>
            <person name="Putnam N."/>
            <person name="Stites J."/>
            <person name="Kuroki Y."/>
            <person name="Tanaka T."/>
            <person name="Michiue T."/>
            <person name="Watanabe M."/>
            <person name="Bogdanovic O."/>
            <person name="Lister R."/>
            <person name="Georgiou G."/>
            <person name="Paranjpe S.S."/>
            <person name="van Kruijsbergen I."/>
            <person name="Shu S."/>
            <person name="Carlson J."/>
            <person name="Kinoshita T."/>
            <person name="Ohta Y."/>
            <person name="Mawaribuchi S."/>
            <person name="Jenkins J."/>
            <person name="Grimwood J."/>
            <person name="Schmutz J."/>
            <person name="Mitros T."/>
            <person name="Mozaffari S.V."/>
            <person name="Suzuki Y."/>
            <person name="Haramoto Y."/>
            <person name="Yamamoto T.S."/>
            <person name="Takagi C."/>
            <person name="Heald R."/>
            <person name="Miller K."/>
            <person name="Haudenschild C."/>
            <person name="Kitzman J."/>
            <person name="Nakayama T."/>
            <person name="Izutsu Y."/>
            <person name="Robert J."/>
            <person name="Fortriede J."/>
            <person name="Burns K."/>
            <person name="Lotay V."/>
            <person name="Karimi K."/>
            <person name="Yasuoka Y."/>
            <person name="Dichmann D.S."/>
            <person name="Flajnik M.F."/>
            <person name="Houston D.W."/>
            <person name="Shendure J."/>
            <person name="DuPasquier L."/>
            <person name="Vize P.D."/>
            <person name="Zorn A.M."/>
            <person name="Ito M."/>
            <person name="Marcotte E.M."/>
            <person name="Wallingford J.B."/>
            <person name="Ito Y."/>
            <person name="Asashima M."/>
            <person name="Ueno N."/>
            <person name="Matsuda Y."/>
            <person name="Veenstra G.J."/>
            <person name="Fujiyama A."/>
            <person name="Harland R.M."/>
            <person name="Taira M."/>
            <person name="Rokhsar D.S."/>
        </authorList>
    </citation>
    <scope>NUCLEOTIDE SEQUENCE [LARGE SCALE GENOMIC DNA]</scope>
    <source>
        <strain evidence="3">J</strain>
    </source>
</reference>
<name>A0A974CU45_XENLA</name>
<keyword evidence="1" id="KW-0472">Membrane</keyword>
<accession>A0A974CU45</accession>
<keyword evidence="1" id="KW-1133">Transmembrane helix</keyword>
<dbReference type="Proteomes" id="UP000694892">
    <property type="component" value="Chromosome 5S"/>
</dbReference>
<keyword evidence="1" id="KW-0812">Transmembrane</keyword>
<evidence type="ECO:0000256" key="1">
    <source>
        <dbReference type="SAM" id="Phobius"/>
    </source>
</evidence>
<dbReference type="AlphaFoldDB" id="A0A974CU45"/>
<proteinExistence type="predicted"/>
<dbReference type="EMBL" id="CM004475">
    <property type="protein sequence ID" value="OCT78765.1"/>
    <property type="molecule type" value="Genomic_DNA"/>
</dbReference>